<dbReference type="EMBL" id="BMAW01059177">
    <property type="protein sequence ID" value="GFT19862.1"/>
    <property type="molecule type" value="Genomic_DNA"/>
</dbReference>
<comment type="caution">
    <text evidence="1">The sequence shown here is derived from an EMBL/GenBank/DDBJ whole genome shotgun (WGS) entry which is preliminary data.</text>
</comment>
<name>A0A8X6NKA7_NEPPI</name>
<protein>
    <submittedName>
        <fullName evidence="1">Uncharacterized protein</fullName>
    </submittedName>
</protein>
<proteinExistence type="predicted"/>
<dbReference type="Proteomes" id="UP000887013">
    <property type="component" value="Unassembled WGS sequence"/>
</dbReference>
<keyword evidence="2" id="KW-1185">Reference proteome</keyword>
<gene>
    <name evidence="1" type="ORF">NPIL_565521</name>
</gene>
<evidence type="ECO:0000313" key="1">
    <source>
        <dbReference type="EMBL" id="GFT19862.1"/>
    </source>
</evidence>
<accession>A0A8X6NKA7</accession>
<organism evidence="1 2">
    <name type="scientific">Nephila pilipes</name>
    <name type="common">Giant wood spider</name>
    <name type="synonym">Nephila maculata</name>
    <dbReference type="NCBI Taxonomy" id="299642"/>
    <lineage>
        <taxon>Eukaryota</taxon>
        <taxon>Metazoa</taxon>
        <taxon>Ecdysozoa</taxon>
        <taxon>Arthropoda</taxon>
        <taxon>Chelicerata</taxon>
        <taxon>Arachnida</taxon>
        <taxon>Araneae</taxon>
        <taxon>Araneomorphae</taxon>
        <taxon>Entelegynae</taxon>
        <taxon>Araneoidea</taxon>
        <taxon>Nephilidae</taxon>
        <taxon>Nephila</taxon>
    </lineage>
</organism>
<evidence type="ECO:0000313" key="2">
    <source>
        <dbReference type="Proteomes" id="UP000887013"/>
    </source>
</evidence>
<sequence>MSNTFRIFGNLVTKQLWTIEQISFSVTIYLEDDPSYERGQQLLHLYFHSPLPAPILLKTVFVSHNGSNNKTKSRGSVIFVWTPENAERARLQEVLCYTLRHCIKIT</sequence>
<reference evidence="1" key="1">
    <citation type="submission" date="2020-08" db="EMBL/GenBank/DDBJ databases">
        <title>Multicomponent nature underlies the extraordinary mechanical properties of spider dragline silk.</title>
        <authorList>
            <person name="Kono N."/>
            <person name="Nakamura H."/>
            <person name="Mori M."/>
            <person name="Yoshida Y."/>
            <person name="Ohtoshi R."/>
            <person name="Malay A.D."/>
            <person name="Moran D.A.P."/>
            <person name="Tomita M."/>
            <person name="Numata K."/>
            <person name="Arakawa K."/>
        </authorList>
    </citation>
    <scope>NUCLEOTIDE SEQUENCE</scope>
</reference>
<dbReference type="AlphaFoldDB" id="A0A8X6NKA7"/>